<sequence>MIIIRYVLFALVSTVVNILFQYFSFIIYDGFLSLYVAMFFGTLAGLILKYILDKKYIFFHTPKSKKDDGRKFLLYSLMGVFTTFIFWGFEIGFDYMYESQNAKYIGAVIGLSIGYVVKYFLDKKFVFKG</sequence>
<feature type="transmembrane region" description="Helical" evidence="5">
    <location>
        <begin position="7"/>
        <end position="28"/>
    </location>
</feature>
<gene>
    <name evidence="7" type="ORF">HUE87_07415</name>
</gene>
<evidence type="ECO:0000313" key="8">
    <source>
        <dbReference type="Proteomes" id="UP000593836"/>
    </source>
</evidence>
<comment type="subcellular location">
    <subcellularLocation>
        <location evidence="1">Membrane</location>
        <topology evidence="1">Multi-pass membrane protein</topology>
    </subcellularLocation>
</comment>
<evidence type="ECO:0000256" key="5">
    <source>
        <dbReference type="SAM" id="Phobius"/>
    </source>
</evidence>
<dbReference type="AlphaFoldDB" id="A0A7S7LYE6"/>
<keyword evidence="8" id="KW-1185">Reference proteome</keyword>
<evidence type="ECO:0000256" key="1">
    <source>
        <dbReference type="ARBA" id="ARBA00004141"/>
    </source>
</evidence>
<accession>A0A7S7LYE6</accession>
<keyword evidence="3 5" id="KW-1133">Transmembrane helix</keyword>
<dbReference type="InterPro" id="IPR007267">
    <property type="entry name" value="GtrA_DPMS_TM"/>
</dbReference>
<dbReference type="KEGG" id="smas:HUE87_07415"/>
<proteinExistence type="predicted"/>
<reference evidence="7 8" key="1">
    <citation type="submission" date="2020-05" db="EMBL/GenBank/DDBJ databases">
        <title>Sulfurimonas marisnigri, sp. nov., and Sulfurimonas baltica, sp. nov., manganese oxide reducing chemolithoautotrophs of the class Epsilonproteobacteria isolated from the pelagic redoxclines of the Black and Baltic Seas and emended description of the genus Sulfurimonas.</title>
        <authorList>
            <person name="Henkel J.V."/>
            <person name="Laudan C."/>
            <person name="Werner J."/>
            <person name="Neu T."/>
            <person name="Plewe S."/>
            <person name="Sproer C."/>
            <person name="Bunk B."/>
            <person name="Schulz-Vogt H.N."/>
        </authorList>
    </citation>
    <scope>NUCLEOTIDE SEQUENCE [LARGE SCALE GENOMIC DNA]</scope>
    <source>
        <strain evidence="7 8">SoZ1</strain>
    </source>
</reference>
<dbReference type="EMBL" id="CP054493">
    <property type="protein sequence ID" value="QOY53731.1"/>
    <property type="molecule type" value="Genomic_DNA"/>
</dbReference>
<feature type="transmembrane region" description="Helical" evidence="5">
    <location>
        <begin position="101"/>
        <end position="121"/>
    </location>
</feature>
<dbReference type="NCBIfam" id="NF037976">
    <property type="entry name" value="gtrA_1"/>
    <property type="match status" value="1"/>
</dbReference>
<feature type="domain" description="GtrA/DPMS transmembrane" evidence="6">
    <location>
        <begin position="8"/>
        <end position="127"/>
    </location>
</feature>
<dbReference type="Pfam" id="PF04138">
    <property type="entry name" value="GtrA_DPMS_TM"/>
    <property type="match status" value="1"/>
</dbReference>
<dbReference type="Proteomes" id="UP000593836">
    <property type="component" value="Chromosome"/>
</dbReference>
<dbReference type="RefSeq" id="WP_194365566.1">
    <property type="nucleotide sequence ID" value="NZ_CP054493.1"/>
</dbReference>
<evidence type="ECO:0000313" key="7">
    <source>
        <dbReference type="EMBL" id="QOY53731.1"/>
    </source>
</evidence>
<dbReference type="GO" id="GO:0000271">
    <property type="term" value="P:polysaccharide biosynthetic process"/>
    <property type="evidence" value="ECO:0007669"/>
    <property type="project" value="InterPro"/>
</dbReference>
<evidence type="ECO:0000256" key="4">
    <source>
        <dbReference type="ARBA" id="ARBA00023136"/>
    </source>
</evidence>
<organism evidence="7 8">
    <name type="scientific">Candidatus Sulfurimonas marisnigri</name>
    <dbReference type="NCBI Taxonomy" id="2740405"/>
    <lineage>
        <taxon>Bacteria</taxon>
        <taxon>Pseudomonadati</taxon>
        <taxon>Campylobacterota</taxon>
        <taxon>Epsilonproteobacteria</taxon>
        <taxon>Campylobacterales</taxon>
        <taxon>Sulfurimonadaceae</taxon>
        <taxon>Sulfurimonas</taxon>
    </lineage>
</organism>
<keyword evidence="2 5" id="KW-0812">Transmembrane</keyword>
<evidence type="ECO:0000259" key="6">
    <source>
        <dbReference type="Pfam" id="PF04138"/>
    </source>
</evidence>
<name>A0A7S7LYE6_9BACT</name>
<feature type="transmembrane region" description="Helical" evidence="5">
    <location>
        <begin position="34"/>
        <end position="52"/>
    </location>
</feature>
<feature type="transmembrane region" description="Helical" evidence="5">
    <location>
        <begin position="72"/>
        <end position="89"/>
    </location>
</feature>
<keyword evidence="4 5" id="KW-0472">Membrane</keyword>
<evidence type="ECO:0000256" key="2">
    <source>
        <dbReference type="ARBA" id="ARBA00022692"/>
    </source>
</evidence>
<evidence type="ECO:0000256" key="3">
    <source>
        <dbReference type="ARBA" id="ARBA00022989"/>
    </source>
</evidence>
<protein>
    <submittedName>
        <fullName evidence="7">GtrA family protein</fullName>
    </submittedName>
</protein>
<dbReference type="GO" id="GO:0016020">
    <property type="term" value="C:membrane"/>
    <property type="evidence" value="ECO:0007669"/>
    <property type="project" value="UniProtKB-SubCell"/>
</dbReference>